<dbReference type="Pfam" id="PF00026">
    <property type="entry name" value="Asp"/>
    <property type="match status" value="1"/>
</dbReference>
<dbReference type="InterPro" id="IPR033121">
    <property type="entry name" value="PEPTIDASE_A1"/>
</dbReference>
<dbReference type="EMBL" id="CM032181">
    <property type="protein sequence ID" value="KAG7098863.1"/>
    <property type="molecule type" value="Genomic_DNA"/>
</dbReference>
<dbReference type="AlphaFoldDB" id="A0A9P8AEU3"/>
<dbReference type="PANTHER" id="PTHR47966:SF51">
    <property type="entry name" value="BETA-SITE APP-CLEAVING ENZYME, ISOFORM A-RELATED"/>
    <property type="match status" value="1"/>
</dbReference>
<dbReference type="InterPro" id="IPR001969">
    <property type="entry name" value="Aspartic_peptidase_AS"/>
</dbReference>
<evidence type="ECO:0000259" key="6">
    <source>
        <dbReference type="PROSITE" id="PS51767"/>
    </source>
</evidence>
<gene>
    <name evidence="7" type="ORF">E1B28_000766</name>
</gene>
<name>A0A9P8AEU3_9AGAR</name>
<feature type="chain" id="PRO_5040451807" description="Peptidase A1 domain-containing protein" evidence="5">
    <location>
        <begin position="21"/>
        <end position="449"/>
    </location>
</feature>
<keyword evidence="4" id="KW-0378">Hydrolase</keyword>
<dbReference type="GO" id="GO:0006508">
    <property type="term" value="P:proteolysis"/>
    <property type="evidence" value="ECO:0007669"/>
    <property type="project" value="UniProtKB-KW"/>
</dbReference>
<feature type="domain" description="Peptidase A1" evidence="6">
    <location>
        <begin position="129"/>
        <end position="439"/>
    </location>
</feature>
<dbReference type="Proteomes" id="UP001049176">
    <property type="component" value="Chromosome 1"/>
</dbReference>
<keyword evidence="4" id="KW-0645">Protease</keyword>
<keyword evidence="5" id="KW-0732">Signal</keyword>
<dbReference type="InterPro" id="IPR034164">
    <property type="entry name" value="Pepsin-like_dom"/>
</dbReference>
<accession>A0A9P8AEU3</accession>
<dbReference type="OrthoDB" id="2747330at2759"/>
<comment type="caution">
    <text evidence="7">The sequence shown here is derived from an EMBL/GenBank/DDBJ whole genome shotgun (WGS) entry which is preliminary data.</text>
</comment>
<dbReference type="PRINTS" id="PR00792">
    <property type="entry name" value="PEPSIN"/>
</dbReference>
<dbReference type="Gene3D" id="2.40.70.10">
    <property type="entry name" value="Acid Proteases"/>
    <property type="match status" value="2"/>
</dbReference>
<proteinExistence type="inferred from homology"/>
<keyword evidence="2 4" id="KW-0064">Aspartyl protease</keyword>
<dbReference type="KEGG" id="more:E1B28_000766"/>
<comment type="similarity">
    <text evidence="1 4">Belongs to the peptidase A1 family.</text>
</comment>
<dbReference type="FunFam" id="2.40.70.10:FF:000008">
    <property type="entry name" value="Cathepsin D"/>
    <property type="match status" value="1"/>
</dbReference>
<dbReference type="PROSITE" id="PS00141">
    <property type="entry name" value="ASP_PROTEASE"/>
    <property type="match status" value="2"/>
</dbReference>
<evidence type="ECO:0000313" key="7">
    <source>
        <dbReference type="EMBL" id="KAG7098863.1"/>
    </source>
</evidence>
<dbReference type="PANTHER" id="PTHR47966">
    <property type="entry name" value="BETA-SITE APP-CLEAVING ENZYME, ISOFORM A-RELATED"/>
    <property type="match status" value="1"/>
</dbReference>
<reference evidence="7" key="1">
    <citation type="journal article" date="2021" name="Genome Biol. Evol.">
        <title>The assembled and annotated genome of the fairy-ring fungus Marasmius oreades.</title>
        <authorList>
            <person name="Hiltunen M."/>
            <person name="Ament-Velasquez S.L."/>
            <person name="Johannesson H."/>
        </authorList>
    </citation>
    <scope>NUCLEOTIDE SEQUENCE</scope>
    <source>
        <strain evidence="7">03SP1</strain>
    </source>
</reference>
<dbReference type="GeneID" id="66069842"/>
<dbReference type="InterPro" id="IPR001461">
    <property type="entry name" value="Aspartic_peptidase_A1"/>
</dbReference>
<organism evidence="7 8">
    <name type="scientific">Marasmius oreades</name>
    <name type="common">fairy-ring Marasmius</name>
    <dbReference type="NCBI Taxonomy" id="181124"/>
    <lineage>
        <taxon>Eukaryota</taxon>
        <taxon>Fungi</taxon>
        <taxon>Dikarya</taxon>
        <taxon>Basidiomycota</taxon>
        <taxon>Agaricomycotina</taxon>
        <taxon>Agaricomycetes</taxon>
        <taxon>Agaricomycetidae</taxon>
        <taxon>Agaricales</taxon>
        <taxon>Marasmiineae</taxon>
        <taxon>Marasmiaceae</taxon>
        <taxon>Marasmius</taxon>
    </lineage>
</organism>
<feature type="signal peptide" evidence="5">
    <location>
        <begin position="1"/>
        <end position="20"/>
    </location>
</feature>
<dbReference type="RefSeq" id="XP_043015333.1">
    <property type="nucleotide sequence ID" value="XM_043146630.1"/>
</dbReference>
<evidence type="ECO:0000256" key="3">
    <source>
        <dbReference type="PIRSR" id="PIRSR601461-1"/>
    </source>
</evidence>
<feature type="active site" evidence="3">
    <location>
        <position position="147"/>
    </location>
</feature>
<evidence type="ECO:0000256" key="4">
    <source>
        <dbReference type="RuleBase" id="RU000454"/>
    </source>
</evidence>
<sequence>MFKLSLILSFYFTYIPPSSANIGYILPISRRSVNYPDENRDFDLGFARTELKGVIRKYTAIQQRGLLLNTDNDISDFVHDNYPDVDIIVDKAFSAGNFDEVIQTAEAIAPTFDTLPLVDQIEEGLDLVYYGEVQIGTPTQTFSLDIDTGSADLWVPCDCARCQSRQYNPGKSSTYRQKDDAFDVVYGTGWVHGRTVIDRVSIAGVTIDNQTFGTISHESADFRAYSNDGILGLAFSTIAQCHEHTIMENAILQKQVNVPIFSVHLERGRENGSELCIGCFHPSKAIGSPSWNRVIDRTYWSISLNAFVVSGYWNVFATKMSAVIDTGTTLIYLPGDAANQLYSKIPGAKRATDYGAGFYSYPCKDAFGVEFVFDDRPLSIHPDDFNQGMTSSDPSQCIGGIIAITDSSWPSDLAIIGDEFLKSWYSTYDYSSGGRVGFSPSINNHFLRS</sequence>
<evidence type="ECO:0000256" key="2">
    <source>
        <dbReference type="ARBA" id="ARBA00022750"/>
    </source>
</evidence>
<evidence type="ECO:0000313" key="8">
    <source>
        <dbReference type="Proteomes" id="UP001049176"/>
    </source>
</evidence>
<dbReference type="InterPro" id="IPR021109">
    <property type="entry name" value="Peptidase_aspartic_dom_sf"/>
</dbReference>
<dbReference type="SUPFAM" id="SSF50630">
    <property type="entry name" value="Acid proteases"/>
    <property type="match status" value="1"/>
</dbReference>
<protein>
    <recommendedName>
        <fullName evidence="6">Peptidase A1 domain-containing protein</fullName>
    </recommendedName>
</protein>
<feature type="active site" evidence="3">
    <location>
        <position position="325"/>
    </location>
</feature>
<evidence type="ECO:0000256" key="5">
    <source>
        <dbReference type="SAM" id="SignalP"/>
    </source>
</evidence>
<dbReference type="CDD" id="cd05471">
    <property type="entry name" value="pepsin_like"/>
    <property type="match status" value="1"/>
</dbReference>
<dbReference type="GO" id="GO:0004190">
    <property type="term" value="F:aspartic-type endopeptidase activity"/>
    <property type="evidence" value="ECO:0007669"/>
    <property type="project" value="UniProtKB-KW"/>
</dbReference>
<dbReference type="PROSITE" id="PS51767">
    <property type="entry name" value="PEPTIDASE_A1"/>
    <property type="match status" value="1"/>
</dbReference>
<keyword evidence="8" id="KW-1185">Reference proteome</keyword>
<evidence type="ECO:0000256" key="1">
    <source>
        <dbReference type="ARBA" id="ARBA00007447"/>
    </source>
</evidence>